<keyword evidence="4" id="KW-1185">Reference proteome</keyword>
<dbReference type="EMBL" id="SPNV01000037">
    <property type="protein sequence ID" value="KAF5864220.1"/>
    <property type="molecule type" value="Genomic_DNA"/>
</dbReference>
<protein>
    <submittedName>
        <fullName evidence="2">Uncharacterized protein</fullName>
    </submittedName>
</protein>
<dbReference type="Proteomes" id="UP000326877">
    <property type="component" value="Unassembled WGS sequence"/>
</dbReference>
<feature type="compositionally biased region" description="Polar residues" evidence="1">
    <location>
        <begin position="35"/>
        <end position="58"/>
    </location>
</feature>
<proteinExistence type="predicted"/>
<feature type="compositionally biased region" description="Basic and acidic residues" evidence="1">
    <location>
        <begin position="1"/>
        <end position="29"/>
    </location>
</feature>
<accession>A0A8H6ABZ1</accession>
<reference evidence="3 4" key="1">
    <citation type="submission" date="2019-04" db="EMBL/GenBank/DDBJ databases">
        <title>Aspergillus burnettii sp. nov., novel species from soil in southeast Queensland.</title>
        <authorList>
            <person name="Gilchrist C.L.M."/>
            <person name="Pitt J.I."/>
            <person name="Lange L."/>
            <person name="Lacey H.J."/>
            <person name="Vuong D."/>
            <person name="Midgley D.J."/>
            <person name="Greenfield P."/>
            <person name="Bradbury M."/>
            <person name="Lacey E."/>
            <person name="Busk P.K."/>
            <person name="Pilgaard B."/>
            <person name="Chooi Y.H."/>
            <person name="Piggott A.M."/>
        </authorList>
    </citation>
    <scope>NUCLEOTIDE SEQUENCE [LARGE SCALE GENOMIC DNA]</scope>
    <source>
        <strain evidence="3 4">FRR 5400</strain>
    </source>
</reference>
<dbReference type="EMBL" id="ML735305">
    <property type="protein sequence ID" value="KAE8386742.1"/>
    <property type="molecule type" value="Genomic_DNA"/>
</dbReference>
<organism evidence="2">
    <name type="scientific">Petromyces alliaceus</name>
    <name type="common">Aspergillus alliaceus</name>
    <dbReference type="NCBI Taxonomy" id="209559"/>
    <lineage>
        <taxon>Eukaryota</taxon>
        <taxon>Fungi</taxon>
        <taxon>Dikarya</taxon>
        <taxon>Ascomycota</taxon>
        <taxon>Pezizomycotina</taxon>
        <taxon>Eurotiomycetes</taxon>
        <taxon>Eurotiomycetidae</taxon>
        <taxon>Eurotiales</taxon>
        <taxon>Aspergillaceae</taxon>
        <taxon>Aspergillus</taxon>
        <taxon>Aspergillus subgen. Circumdati</taxon>
    </lineage>
</organism>
<feature type="compositionally biased region" description="Low complexity" evidence="1">
    <location>
        <begin position="159"/>
        <end position="170"/>
    </location>
</feature>
<evidence type="ECO:0000313" key="2">
    <source>
        <dbReference type="EMBL" id="KAE8386742.1"/>
    </source>
</evidence>
<dbReference type="Proteomes" id="UP000541154">
    <property type="component" value="Unassembled WGS sequence"/>
</dbReference>
<dbReference type="OrthoDB" id="5337545at2759"/>
<gene>
    <name evidence="2" type="ORF">BDV23DRAFT_162548</name>
    <name evidence="3" type="ORF">ETB97_008217</name>
</gene>
<name>A0A5N7BY28_PETAA</name>
<dbReference type="AlphaFoldDB" id="A0A5N7BY28"/>
<evidence type="ECO:0000313" key="4">
    <source>
        <dbReference type="Proteomes" id="UP000541154"/>
    </source>
</evidence>
<sequence>MTEDKKRGTDHSNNDKPSNDPPKPTDKDNPTTPSLANRIQSSASGLARQAFSTPSSSDAALLANSGKPSSSSSSALAPAEQYSQISGPSSRSQLRDTTHNAETFRSPTTTTTTQQQGGFTIPQLTEEEFAHGDSSSLGLGDDFLQPSDKGKGKQRDLASISSTTETSTTHGYHHHQQHILNPTDGSAVLSLLSSKTFDPSFPPSAHEPLDIIETEPSPPQPLSPAEIQMLETFRRHMTPSLDASAPAPASTHRLTSASLVPDIDTILGSAAVQTDVDAAALRDSVLGSLPGSEDWVAVEERYHDEVWGWLRPTLEAAAKEIEERKEKQGNQRGEDGPAVQRLKMILRHMRA</sequence>
<evidence type="ECO:0000313" key="3">
    <source>
        <dbReference type="EMBL" id="KAF5864220.1"/>
    </source>
</evidence>
<feature type="compositionally biased region" description="Polar residues" evidence="1">
    <location>
        <begin position="81"/>
        <end position="92"/>
    </location>
</feature>
<reference evidence="2" key="2">
    <citation type="submission" date="2019-04" db="EMBL/GenBank/DDBJ databases">
        <title>Friends and foes A comparative genomics studyof 23 Aspergillus species from section Flavi.</title>
        <authorList>
            <consortium name="DOE Joint Genome Institute"/>
            <person name="Kjaerbolling I."/>
            <person name="Vesth T."/>
            <person name="Frisvad J.C."/>
            <person name="Nybo J.L."/>
            <person name="Theobald S."/>
            <person name="Kildgaard S."/>
            <person name="Isbrandt T."/>
            <person name="Kuo A."/>
            <person name="Sato A."/>
            <person name="Lyhne E.K."/>
            <person name="Kogle M.E."/>
            <person name="Wiebenga A."/>
            <person name="Kun R.S."/>
            <person name="Lubbers R.J."/>
            <person name="Makela M.R."/>
            <person name="Barry K."/>
            <person name="Chovatia M."/>
            <person name="Clum A."/>
            <person name="Daum C."/>
            <person name="Haridas S."/>
            <person name="He G."/>
            <person name="LaButti K."/>
            <person name="Lipzen A."/>
            <person name="Mondo S."/>
            <person name="Riley R."/>
            <person name="Salamov A."/>
            <person name="Simmons B.A."/>
            <person name="Magnuson J.K."/>
            <person name="Henrissat B."/>
            <person name="Mortensen U.H."/>
            <person name="Larsen T.O."/>
            <person name="Devries R.P."/>
            <person name="Grigoriev I.V."/>
            <person name="Machida M."/>
            <person name="Baker S.E."/>
            <person name="Andersen M.R."/>
        </authorList>
    </citation>
    <scope>NUCLEOTIDE SEQUENCE [LARGE SCALE GENOMIC DNA]</scope>
    <source>
        <strain evidence="2">IBT 14317</strain>
    </source>
</reference>
<evidence type="ECO:0000256" key="1">
    <source>
        <dbReference type="SAM" id="MobiDB-lite"/>
    </source>
</evidence>
<accession>A0A5N7BY28</accession>
<feature type="region of interest" description="Disordered" evidence="1">
    <location>
        <begin position="199"/>
        <end position="223"/>
    </location>
</feature>
<feature type="region of interest" description="Disordered" evidence="1">
    <location>
        <begin position="1"/>
        <end position="178"/>
    </location>
</feature>